<dbReference type="OrthoDB" id="271881at2759"/>
<comment type="similarity">
    <text evidence="3">Belongs to the misato family.</text>
</comment>
<protein>
    <submittedName>
        <fullName evidence="7">Tubulin nucleotide-binding domain-like protein</fullName>
    </submittedName>
</protein>
<keyword evidence="8" id="KW-1185">Reference proteome</keyword>
<evidence type="ECO:0000259" key="5">
    <source>
        <dbReference type="Pfam" id="PF10644"/>
    </source>
</evidence>
<evidence type="ECO:0000256" key="3">
    <source>
        <dbReference type="ARBA" id="ARBA00008507"/>
    </source>
</evidence>
<name>A0A4Y7QHU5_9AGAM</name>
<dbReference type="InterPro" id="IPR036525">
    <property type="entry name" value="Tubulin/FtsZ_GTPase_sf"/>
</dbReference>
<proteinExistence type="inferred from homology"/>
<evidence type="ECO:0000259" key="6">
    <source>
        <dbReference type="Pfam" id="PF14881"/>
    </source>
</evidence>
<dbReference type="VEuPathDB" id="FungiDB:BD410DRAFT_714996"/>
<dbReference type="Proteomes" id="UP000294933">
    <property type="component" value="Unassembled WGS sequence"/>
</dbReference>
<dbReference type="PANTHER" id="PTHR13391:SF0">
    <property type="entry name" value="PROTEIN MISATO HOMOLOG 1"/>
    <property type="match status" value="1"/>
</dbReference>
<dbReference type="AlphaFoldDB" id="A0A4Y7QHU5"/>
<evidence type="ECO:0000313" key="7">
    <source>
        <dbReference type="EMBL" id="TDL26926.1"/>
    </source>
</evidence>
<dbReference type="InterPro" id="IPR029209">
    <property type="entry name" value="DML1/Misato_tubulin"/>
</dbReference>
<dbReference type="GO" id="GO:0007005">
    <property type="term" value="P:mitochondrion organization"/>
    <property type="evidence" value="ECO:0007669"/>
    <property type="project" value="InterPro"/>
</dbReference>
<organism evidence="7 8">
    <name type="scientific">Rickenella mellea</name>
    <dbReference type="NCBI Taxonomy" id="50990"/>
    <lineage>
        <taxon>Eukaryota</taxon>
        <taxon>Fungi</taxon>
        <taxon>Dikarya</taxon>
        <taxon>Basidiomycota</taxon>
        <taxon>Agaricomycotina</taxon>
        <taxon>Agaricomycetes</taxon>
        <taxon>Hymenochaetales</taxon>
        <taxon>Rickenellaceae</taxon>
        <taxon>Rickenella</taxon>
    </lineage>
</organism>
<evidence type="ECO:0000256" key="1">
    <source>
        <dbReference type="ARBA" id="ARBA00003757"/>
    </source>
</evidence>
<keyword evidence="4" id="KW-0496">Mitochondrion</keyword>
<evidence type="ECO:0000256" key="4">
    <source>
        <dbReference type="ARBA" id="ARBA00023128"/>
    </source>
</evidence>
<dbReference type="InterPro" id="IPR049942">
    <property type="entry name" value="DML1/Misato"/>
</dbReference>
<dbReference type="GO" id="GO:0005739">
    <property type="term" value="C:mitochondrion"/>
    <property type="evidence" value="ECO:0007669"/>
    <property type="project" value="UniProtKB-SubCell"/>
</dbReference>
<reference evidence="7 8" key="1">
    <citation type="submission" date="2018-06" db="EMBL/GenBank/DDBJ databases">
        <title>A transcriptomic atlas of mushroom development highlights an independent origin of complex multicellularity.</title>
        <authorList>
            <consortium name="DOE Joint Genome Institute"/>
            <person name="Krizsan K."/>
            <person name="Almasi E."/>
            <person name="Merenyi Z."/>
            <person name="Sahu N."/>
            <person name="Viragh M."/>
            <person name="Koszo T."/>
            <person name="Mondo S."/>
            <person name="Kiss B."/>
            <person name="Balint B."/>
            <person name="Kues U."/>
            <person name="Barry K."/>
            <person name="Hegedus J.C."/>
            <person name="Henrissat B."/>
            <person name="Johnson J."/>
            <person name="Lipzen A."/>
            <person name="Ohm R."/>
            <person name="Nagy I."/>
            <person name="Pangilinan J."/>
            <person name="Yan J."/>
            <person name="Xiong Y."/>
            <person name="Grigoriev I.V."/>
            <person name="Hibbett D.S."/>
            <person name="Nagy L.G."/>
        </authorList>
    </citation>
    <scope>NUCLEOTIDE SEQUENCE [LARGE SCALE GENOMIC DNA]</scope>
    <source>
        <strain evidence="7 8">SZMC22713</strain>
    </source>
</reference>
<gene>
    <name evidence="7" type="ORF">BD410DRAFT_714996</name>
</gene>
<dbReference type="PANTHER" id="PTHR13391">
    <property type="entry name" value="MITOCHONDRIAL DISTRIBUTION REGULATOR MISATO"/>
    <property type="match status" value="1"/>
</dbReference>
<dbReference type="Gene3D" id="3.40.50.1440">
    <property type="entry name" value="Tubulin/FtsZ, GTPase domain"/>
    <property type="match status" value="1"/>
</dbReference>
<dbReference type="EMBL" id="ML170160">
    <property type="protein sequence ID" value="TDL26926.1"/>
    <property type="molecule type" value="Genomic_DNA"/>
</dbReference>
<evidence type="ECO:0000313" key="8">
    <source>
        <dbReference type="Proteomes" id="UP000294933"/>
    </source>
</evidence>
<dbReference type="InterPro" id="IPR019605">
    <property type="entry name" value="Misato_II_tubulin-like"/>
</dbReference>
<feature type="domain" description="DML1/Misato tubulin" evidence="6">
    <location>
        <begin position="138"/>
        <end position="329"/>
    </location>
</feature>
<dbReference type="STRING" id="50990.A0A4Y7QHU5"/>
<dbReference type="Pfam" id="PF10644">
    <property type="entry name" value="Misat_Tub_SegII"/>
    <property type="match status" value="1"/>
</dbReference>
<dbReference type="SUPFAM" id="SSF52490">
    <property type="entry name" value="Tubulin nucleotide-binding domain-like"/>
    <property type="match status" value="1"/>
</dbReference>
<sequence length="533" mass="59556">MKEILYIQAGSVSNHIGTHFWNTQESYFTYSSAEPSSAQGAESADSDLLVDHDVSFRAGRSAQAKDTFCPRVLIFDHRSNFGTLPRYNELYQDPDNLNGSAHDKLWNGAVNEFRQDPITKSAYQLQLEEGESTIIENSLKRRTARFWSDYNRVFYAPRSIQQVPDLPDWDAGHSDWSFGQSIFKAYDADHSVLDEDLRLFVEECDNFQGFQVLFDNSTFGGFTQALMTAIRDDFAKSPILTFPIISGLNPSIAEDDNSVSVVEHARTVMRDTLCLQSLDELATASVPLPTPTRWITGPWSNKLDLEMQNLYQTSAVLSAHIETATLPLRSVDRRVDLFDLCSQLNWPQNTRFSHLSGEFPADDHLREQAHDFSVLESLLGVRPLWRPLAQRNVTRGLSVKEVINAEGFFAGSDLHEPYISNVHAPAYPLPTSFPAILREPVQPAKIPARQGINIPQALLTTKMVSSLTTTTATASLFRALARFTDEIVRTRGVGLGAEADIDEMREIAGVMWNLQDSYSGGEYGEDGASGEDE</sequence>
<evidence type="ECO:0000256" key="2">
    <source>
        <dbReference type="ARBA" id="ARBA00004173"/>
    </source>
</evidence>
<accession>A0A4Y7QHU5</accession>
<feature type="domain" description="Misato Segment II tubulin-like" evidence="5">
    <location>
        <begin position="2"/>
        <end position="128"/>
    </location>
</feature>
<comment type="function">
    <text evidence="1">Involved in the partitioning of the mitochondrial organelle and mitochondrial DNA (mtDNA) inheritance.</text>
</comment>
<dbReference type="Pfam" id="PF14881">
    <property type="entry name" value="Tubulin_3"/>
    <property type="match status" value="1"/>
</dbReference>
<comment type="subcellular location">
    <subcellularLocation>
        <location evidence="2">Mitochondrion</location>
    </subcellularLocation>
</comment>